<evidence type="ECO:0000256" key="3">
    <source>
        <dbReference type="ARBA" id="ARBA00022989"/>
    </source>
</evidence>
<evidence type="ECO:0000256" key="4">
    <source>
        <dbReference type="ARBA" id="ARBA00023136"/>
    </source>
</evidence>
<keyword evidence="7" id="KW-1185">Reference proteome</keyword>
<evidence type="ECO:0000256" key="1">
    <source>
        <dbReference type="ARBA" id="ARBA00004167"/>
    </source>
</evidence>
<dbReference type="Gene3D" id="3.30.1150.10">
    <property type="match status" value="1"/>
</dbReference>
<comment type="subcellular location">
    <subcellularLocation>
        <location evidence="1">Membrane</location>
        <topology evidence="1">Single-pass membrane protein</topology>
    </subcellularLocation>
</comment>
<dbReference type="InterPro" id="IPR037682">
    <property type="entry name" value="TonB_C"/>
</dbReference>
<protein>
    <recommendedName>
        <fullName evidence="5">TonB C-terminal domain-containing protein</fullName>
    </recommendedName>
</protein>
<keyword evidence="2" id="KW-0812">Transmembrane</keyword>
<organism evidence="6 7">
    <name type="scientific">Blastomonas marina</name>
    <dbReference type="NCBI Taxonomy" id="1867408"/>
    <lineage>
        <taxon>Bacteria</taxon>
        <taxon>Pseudomonadati</taxon>
        <taxon>Pseudomonadota</taxon>
        <taxon>Alphaproteobacteria</taxon>
        <taxon>Sphingomonadales</taxon>
        <taxon>Sphingomonadaceae</taxon>
        <taxon>Blastomonas</taxon>
    </lineage>
</organism>
<comment type="caution">
    <text evidence="6">The sequence shown here is derived from an EMBL/GenBank/DDBJ whole genome shotgun (WGS) entry which is preliminary data.</text>
</comment>
<sequence>MEWLRKSYQSRPRNLRRGVKGTVRMLITVRPSGKVSKCVIIRSSENAALDSYACRSVVRYGKFEPALDASGTPIEDTVVLALMV</sequence>
<evidence type="ECO:0000313" key="6">
    <source>
        <dbReference type="EMBL" id="GGA01553.1"/>
    </source>
</evidence>
<gene>
    <name evidence="6" type="ORF">GCM10010923_07920</name>
</gene>
<dbReference type="InterPro" id="IPR006260">
    <property type="entry name" value="TonB/TolA_C"/>
</dbReference>
<dbReference type="Pfam" id="PF03544">
    <property type="entry name" value="TonB_C"/>
    <property type="match status" value="1"/>
</dbReference>
<evidence type="ECO:0000256" key="2">
    <source>
        <dbReference type="ARBA" id="ARBA00022692"/>
    </source>
</evidence>
<dbReference type="RefSeq" id="WP_268235612.1">
    <property type="nucleotide sequence ID" value="NZ_BMID01000001.1"/>
</dbReference>
<evidence type="ECO:0000259" key="5">
    <source>
        <dbReference type="PROSITE" id="PS52015"/>
    </source>
</evidence>
<feature type="domain" description="TonB C-terminal" evidence="5">
    <location>
        <begin position="1"/>
        <end position="84"/>
    </location>
</feature>
<dbReference type="PROSITE" id="PS52015">
    <property type="entry name" value="TONB_CTD"/>
    <property type="match status" value="1"/>
</dbReference>
<evidence type="ECO:0000313" key="7">
    <source>
        <dbReference type="Proteomes" id="UP000603317"/>
    </source>
</evidence>
<keyword evidence="4" id="KW-0472">Membrane</keyword>
<dbReference type="NCBIfam" id="TIGR01352">
    <property type="entry name" value="tonB_Cterm"/>
    <property type="match status" value="1"/>
</dbReference>
<keyword evidence="3" id="KW-1133">Transmembrane helix</keyword>
<reference evidence="7" key="1">
    <citation type="journal article" date="2019" name="Int. J. Syst. Evol. Microbiol.">
        <title>The Global Catalogue of Microorganisms (GCM) 10K type strain sequencing project: providing services to taxonomists for standard genome sequencing and annotation.</title>
        <authorList>
            <consortium name="The Broad Institute Genomics Platform"/>
            <consortium name="The Broad Institute Genome Sequencing Center for Infectious Disease"/>
            <person name="Wu L."/>
            <person name="Ma J."/>
        </authorList>
    </citation>
    <scope>NUCLEOTIDE SEQUENCE [LARGE SCALE GENOMIC DNA]</scope>
    <source>
        <strain evidence="7">CGMCC 1.15297</strain>
    </source>
</reference>
<accession>A0ABQ1F802</accession>
<dbReference type="SUPFAM" id="SSF74653">
    <property type="entry name" value="TolA/TonB C-terminal domain"/>
    <property type="match status" value="1"/>
</dbReference>
<name>A0ABQ1F802_9SPHN</name>
<proteinExistence type="predicted"/>
<dbReference type="Proteomes" id="UP000603317">
    <property type="component" value="Unassembled WGS sequence"/>
</dbReference>
<dbReference type="EMBL" id="BMID01000001">
    <property type="protein sequence ID" value="GGA01553.1"/>
    <property type="molecule type" value="Genomic_DNA"/>
</dbReference>